<comment type="function">
    <text evidence="6">Also exhibits azoreductase activity. Catalyzes the reductive cleavage of the azo bond in aromatic azo compounds to the corresponding amines.</text>
</comment>
<evidence type="ECO:0000256" key="1">
    <source>
        <dbReference type="ARBA" id="ARBA00022630"/>
    </source>
</evidence>
<evidence type="ECO:0000256" key="6">
    <source>
        <dbReference type="HAMAP-Rule" id="MF_01216"/>
    </source>
</evidence>
<dbReference type="RefSeq" id="WP_058288729.1">
    <property type="nucleotide sequence ID" value="NZ_CYSD01000012.1"/>
</dbReference>
<dbReference type="AlphaFoldDB" id="A0A0P1G269"/>
<dbReference type="GO" id="GO:0016652">
    <property type="term" value="F:oxidoreductase activity, acting on NAD(P)H as acceptor"/>
    <property type="evidence" value="ECO:0007669"/>
    <property type="project" value="UniProtKB-UniRule"/>
</dbReference>
<evidence type="ECO:0000256" key="2">
    <source>
        <dbReference type="ARBA" id="ARBA00022643"/>
    </source>
</evidence>
<dbReference type="EMBL" id="CYSD01000012">
    <property type="protein sequence ID" value="CUH75896.1"/>
    <property type="molecule type" value="Genomic_DNA"/>
</dbReference>
<comment type="caution">
    <text evidence="6">Lacks conserved residue(s) required for the propagation of feature annotation.</text>
</comment>
<dbReference type="GO" id="GO:0009055">
    <property type="term" value="F:electron transfer activity"/>
    <property type="evidence" value="ECO:0007669"/>
    <property type="project" value="UniProtKB-UniRule"/>
</dbReference>
<gene>
    <name evidence="8" type="primary">azoR_1</name>
    <name evidence="6" type="synonym">azoR</name>
    <name evidence="8" type="ORF">TRM7557_00609</name>
</gene>
<name>A0A0P1G269_9RHOB</name>
<proteinExistence type="inferred from homology"/>
<comment type="similarity">
    <text evidence="6">Belongs to the azoreductase type 1 family.</text>
</comment>
<dbReference type="GO" id="GO:0010181">
    <property type="term" value="F:FMN binding"/>
    <property type="evidence" value="ECO:0007669"/>
    <property type="project" value="UniProtKB-UniRule"/>
</dbReference>
<evidence type="ECO:0000256" key="4">
    <source>
        <dbReference type="ARBA" id="ARBA00023027"/>
    </source>
</evidence>
<evidence type="ECO:0000256" key="5">
    <source>
        <dbReference type="ARBA" id="ARBA00048542"/>
    </source>
</evidence>
<dbReference type="Pfam" id="PF02525">
    <property type="entry name" value="Flavodoxin_2"/>
    <property type="match status" value="1"/>
</dbReference>
<dbReference type="GO" id="GO:0016655">
    <property type="term" value="F:oxidoreductase activity, acting on NAD(P)H, quinone or similar compound as acceptor"/>
    <property type="evidence" value="ECO:0007669"/>
    <property type="project" value="InterPro"/>
</dbReference>
<accession>A0A0P1G269</accession>
<dbReference type="EC" id="1.6.5.-" evidence="6"/>
<comment type="catalytic activity">
    <reaction evidence="5">
        <text>N,N-dimethyl-1,4-phenylenediamine + anthranilate + 2 NAD(+) = 2-(4-dimethylaminophenyl)diazenylbenzoate + 2 NADH + 2 H(+)</text>
        <dbReference type="Rhea" id="RHEA:55872"/>
        <dbReference type="ChEBI" id="CHEBI:15378"/>
        <dbReference type="ChEBI" id="CHEBI:15783"/>
        <dbReference type="ChEBI" id="CHEBI:16567"/>
        <dbReference type="ChEBI" id="CHEBI:57540"/>
        <dbReference type="ChEBI" id="CHEBI:57945"/>
        <dbReference type="ChEBI" id="CHEBI:71579"/>
        <dbReference type="EC" id="1.7.1.17"/>
    </reaction>
    <physiologicalReaction direction="right-to-left" evidence="5">
        <dbReference type="Rhea" id="RHEA:55874"/>
    </physiologicalReaction>
</comment>
<dbReference type="InterPro" id="IPR050104">
    <property type="entry name" value="FMN-dep_NADH:Q_OxRdtase_AzoR1"/>
</dbReference>
<dbReference type="PANTHER" id="PTHR43741:SF4">
    <property type="entry name" value="FMN-DEPENDENT NADH:QUINONE OXIDOREDUCTASE"/>
    <property type="match status" value="1"/>
</dbReference>
<comment type="catalytic activity">
    <reaction evidence="6">
        <text>2 a quinone + NADH + H(+) = 2 a 1,4-benzosemiquinone + NAD(+)</text>
        <dbReference type="Rhea" id="RHEA:65952"/>
        <dbReference type="ChEBI" id="CHEBI:15378"/>
        <dbReference type="ChEBI" id="CHEBI:57540"/>
        <dbReference type="ChEBI" id="CHEBI:57945"/>
        <dbReference type="ChEBI" id="CHEBI:132124"/>
        <dbReference type="ChEBI" id="CHEBI:134225"/>
    </reaction>
</comment>
<dbReference type="InterPro" id="IPR023048">
    <property type="entry name" value="NADH:quinone_OxRdtase_FMN_depd"/>
</dbReference>
<feature type="binding site" evidence="6">
    <location>
        <position position="10"/>
    </location>
    <ligand>
        <name>FMN</name>
        <dbReference type="ChEBI" id="CHEBI:58210"/>
    </ligand>
</feature>
<dbReference type="Proteomes" id="UP000052022">
    <property type="component" value="Unassembled WGS sequence"/>
</dbReference>
<keyword evidence="3 6" id="KW-0560">Oxidoreductase</keyword>
<evidence type="ECO:0000313" key="9">
    <source>
        <dbReference type="Proteomes" id="UP000052022"/>
    </source>
</evidence>
<protein>
    <recommendedName>
        <fullName evidence="6">FMN dependent NADH:quinone oxidoreductase</fullName>
        <ecNumber evidence="6">1.6.5.-</ecNumber>
    </recommendedName>
    <alternativeName>
        <fullName evidence="6">Azo-dye reductase</fullName>
    </alternativeName>
    <alternativeName>
        <fullName evidence="6">FMN-dependent NADH-azo compound oxidoreductase</fullName>
    </alternativeName>
    <alternativeName>
        <fullName evidence="6">FMN-dependent NADH-azoreductase</fullName>
        <ecNumber evidence="6">1.7.1.17</ecNumber>
    </alternativeName>
</protein>
<dbReference type="OrthoDB" id="9787136at2"/>
<dbReference type="SUPFAM" id="SSF52218">
    <property type="entry name" value="Flavoproteins"/>
    <property type="match status" value="1"/>
</dbReference>
<feature type="binding site" evidence="6">
    <location>
        <begin position="16"/>
        <end position="18"/>
    </location>
    <ligand>
        <name>FMN</name>
        <dbReference type="ChEBI" id="CHEBI:58210"/>
    </ligand>
</feature>
<evidence type="ECO:0000256" key="3">
    <source>
        <dbReference type="ARBA" id="ARBA00023002"/>
    </source>
</evidence>
<sequence>MSKLLHILASPRGAESKSNALAAAFVARQQAEDPTLDVDRLDLWAEDLPAFDGDPAAAKMTFFGVGEMDPVKARAWDQVASITQRFLEADHIVLGVPMWNGGVPYRLKHYIDIITQPGMLFGFDPERGYFGLLEGKRATVITTSGVWAPGADAKYGADFHSNYLEWWLNTIGITDVQMVRFQPSLLSADPQAGYDAALAQLNAL</sequence>
<dbReference type="STRING" id="928856.SAMN04488049_103173"/>
<keyword evidence="4 6" id="KW-0520">NAD</keyword>
<dbReference type="Gene3D" id="3.40.50.360">
    <property type="match status" value="1"/>
</dbReference>
<dbReference type="InterPro" id="IPR003680">
    <property type="entry name" value="Flavodoxin_fold"/>
</dbReference>
<dbReference type="InterPro" id="IPR029039">
    <property type="entry name" value="Flavoprotein-like_sf"/>
</dbReference>
<reference evidence="8 9" key="1">
    <citation type="submission" date="2015-09" db="EMBL/GenBank/DDBJ databases">
        <authorList>
            <consortium name="Swine Surveillance"/>
        </authorList>
    </citation>
    <scope>NUCLEOTIDE SEQUENCE [LARGE SCALE GENOMIC DNA]</scope>
    <source>
        <strain evidence="8 9">CECT 7557</strain>
    </source>
</reference>
<comment type="function">
    <text evidence="6">Quinone reductase that provides resistance to thiol-specific stress caused by electrophilic quinones.</text>
</comment>
<dbReference type="HAMAP" id="MF_01216">
    <property type="entry name" value="Azoreductase_type1"/>
    <property type="match status" value="1"/>
</dbReference>
<keyword evidence="1 6" id="KW-0285">Flavoprotein</keyword>
<organism evidence="8 9">
    <name type="scientific">Tritonibacter multivorans</name>
    <dbReference type="NCBI Taxonomy" id="928856"/>
    <lineage>
        <taxon>Bacteria</taxon>
        <taxon>Pseudomonadati</taxon>
        <taxon>Pseudomonadota</taxon>
        <taxon>Alphaproteobacteria</taxon>
        <taxon>Rhodobacterales</taxon>
        <taxon>Paracoccaceae</taxon>
        <taxon>Tritonibacter</taxon>
    </lineage>
</organism>
<keyword evidence="9" id="KW-1185">Reference proteome</keyword>
<evidence type="ECO:0000259" key="7">
    <source>
        <dbReference type="Pfam" id="PF02525"/>
    </source>
</evidence>
<feature type="domain" description="Flavodoxin-like fold" evidence="7">
    <location>
        <begin position="2"/>
        <end position="203"/>
    </location>
</feature>
<keyword evidence="2 6" id="KW-0288">FMN</keyword>
<comment type="cofactor">
    <cofactor evidence="6">
        <name>FMN</name>
        <dbReference type="ChEBI" id="CHEBI:58210"/>
    </cofactor>
    <text evidence="6">Binds 1 FMN per subunit.</text>
</comment>
<dbReference type="PANTHER" id="PTHR43741">
    <property type="entry name" value="FMN-DEPENDENT NADH-AZOREDUCTASE 1"/>
    <property type="match status" value="1"/>
</dbReference>
<dbReference type="EC" id="1.7.1.17" evidence="6"/>
<evidence type="ECO:0000313" key="8">
    <source>
        <dbReference type="EMBL" id="CUH75896.1"/>
    </source>
</evidence>
<comment type="subunit">
    <text evidence="6">Homodimer.</text>
</comment>